<sequence>MKKMILSLMTVVITVASFAQDATQLRRERIQAAYMLAFGRAPQDGEISYWQGRNESNSIADLLRSHKTYIGQDVTTRTAAIRRAYIDAIGRNPSADEIKYWSAYNQTYTELMKNHVQWLSSNPSEYEKVIKNSYQFVLNRQPSSAEITYWKGQGVLSYAMLVGCHEDWKKKNPPSAQKTSGKTEISSSSGYLSVVALSAGIAAEARIATGLTSSPGSNMVAAGGGNMVAAGGGNMVAAGGGNMVAAGGGN</sequence>
<comment type="caution">
    <text evidence="2">The sequence shown here is derived from an EMBL/GenBank/DDBJ whole genome shotgun (WGS) entry which is preliminary data.</text>
</comment>
<evidence type="ECO:0000313" key="2">
    <source>
        <dbReference type="EMBL" id="NCI52020.1"/>
    </source>
</evidence>
<organism evidence="2 3">
    <name type="scientific">Sediminibacterium roseum</name>
    <dbReference type="NCBI Taxonomy" id="1978412"/>
    <lineage>
        <taxon>Bacteria</taxon>
        <taxon>Pseudomonadati</taxon>
        <taxon>Bacteroidota</taxon>
        <taxon>Chitinophagia</taxon>
        <taxon>Chitinophagales</taxon>
        <taxon>Chitinophagaceae</taxon>
        <taxon>Sediminibacterium</taxon>
    </lineage>
</organism>
<protein>
    <recommendedName>
        <fullName evidence="4">DUF4214 domain-containing protein</fullName>
    </recommendedName>
</protein>
<dbReference type="Proteomes" id="UP000753802">
    <property type="component" value="Unassembled WGS sequence"/>
</dbReference>
<accession>A0ABW9ZZP2</accession>
<keyword evidence="1" id="KW-0732">Signal</keyword>
<evidence type="ECO:0008006" key="4">
    <source>
        <dbReference type="Google" id="ProtNLM"/>
    </source>
</evidence>
<gene>
    <name evidence="2" type="ORF">GWC95_19000</name>
</gene>
<feature type="signal peptide" evidence="1">
    <location>
        <begin position="1"/>
        <end position="19"/>
    </location>
</feature>
<evidence type="ECO:0000256" key="1">
    <source>
        <dbReference type="SAM" id="SignalP"/>
    </source>
</evidence>
<feature type="chain" id="PRO_5046875344" description="DUF4214 domain-containing protein" evidence="1">
    <location>
        <begin position="20"/>
        <end position="250"/>
    </location>
</feature>
<proteinExistence type="predicted"/>
<reference evidence="2 3" key="1">
    <citation type="submission" date="2020-01" db="EMBL/GenBank/DDBJ databases">
        <title>Genome analysis.</title>
        <authorList>
            <person name="Wu S."/>
            <person name="Wang G."/>
        </authorList>
    </citation>
    <scope>NUCLEOTIDE SEQUENCE [LARGE SCALE GENOMIC DNA]</scope>
    <source>
        <strain evidence="2 3">SYL130</strain>
    </source>
</reference>
<name>A0ABW9ZZP2_9BACT</name>
<keyword evidence="3" id="KW-1185">Reference proteome</keyword>
<dbReference type="EMBL" id="JAACJS010000015">
    <property type="protein sequence ID" value="NCI52020.1"/>
    <property type="molecule type" value="Genomic_DNA"/>
</dbReference>
<evidence type="ECO:0000313" key="3">
    <source>
        <dbReference type="Proteomes" id="UP000753802"/>
    </source>
</evidence>
<dbReference type="RefSeq" id="WP_161820280.1">
    <property type="nucleotide sequence ID" value="NZ_JAACJS010000015.1"/>
</dbReference>